<dbReference type="AlphaFoldDB" id="A0A8J2K826"/>
<feature type="transmembrane region" description="Helical" evidence="1">
    <location>
        <begin position="143"/>
        <end position="163"/>
    </location>
</feature>
<organism evidence="2 3">
    <name type="scientific">Allacma fusca</name>
    <dbReference type="NCBI Taxonomy" id="39272"/>
    <lineage>
        <taxon>Eukaryota</taxon>
        <taxon>Metazoa</taxon>
        <taxon>Ecdysozoa</taxon>
        <taxon>Arthropoda</taxon>
        <taxon>Hexapoda</taxon>
        <taxon>Collembola</taxon>
        <taxon>Symphypleona</taxon>
        <taxon>Sminthuridae</taxon>
        <taxon>Allacma</taxon>
    </lineage>
</organism>
<dbReference type="OrthoDB" id="8181520at2759"/>
<name>A0A8J2K826_9HEXA</name>
<sequence length="377" mass="42884">MSLRTFLYGLTTNLLVGFCCYLTNLFIEHSTDPETRLTGGLGLGIVSAILIVLFVSRWATLNTWRFHAVNMVLFLHSSFNFFVTIDKLIEPNGFFLTEYIQAEEPLLHNVWTFIMTFFDGIPLHIINYTIFYRVRTGLTTRSLLLFNTTACFAMLAQFGPVILTSGLTTRTTTKIFLGIFSLYAFLPAIVLHSARDFQLENKLEKKVMPVVLSVLTVPLLALSALIFISKALTSQGILDWPLDVFLQNDPMIVLNDIKDTYPYALSQIWVYLAVILPTIVVSIVYHFRKTKPHFLWEMSIVQASVIATGQAFFLMGPLYWETPEEFRVDPLNMSFWAINLIPVAAGFLQLASIYQYNSPLLPPSKGTNYRRHSYGQI</sequence>
<dbReference type="Proteomes" id="UP000708208">
    <property type="component" value="Unassembled WGS sequence"/>
</dbReference>
<protein>
    <recommendedName>
        <fullName evidence="4">EXPERA domain-containing protein</fullName>
    </recommendedName>
</protein>
<feature type="transmembrane region" description="Helical" evidence="1">
    <location>
        <begin position="175"/>
        <end position="195"/>
    </location>
</feature>
<keyword evidence="1" id="KW-0472">Membrane</keyword>
<proteinExistence type="predicted"/>
<feature type="transmembrane region" description="Helical" evidence="1">
    <location>
        <begin position="268"/>
        <end position="287"/>
    </location>
</feature>
<evidence type="ECO:0000313" key="3">
    <source>
        <dbReference type="Proteomes" id="UP000708208"/>
    </source>
</evidence>
<evidence type="ECO:0000256" key="1">
    <source>
        <dbReference type="SAM" id="Phobius"/>
    </source>
</evidence>
<feature type="transmembrane region" description="Helical" evidence="1">
    <location>
        <begin position="68"/>
        <end position="89"/>
    </location>
</feature>
<evidence type="ECO:0000313" key="2">
    <source>
        <dbReference type="EMBL" id="CAG7730096.1"/>
    </source>
</evidence>
<reference evidence="2" key="1">
    <citation type="submission" date="2021-06" db="EMBL/GenBank/DDBJ databases">
        <authorList>
            <person name="Hodson N. C."/>
            <person name="Mongue J. A."/>
            <person name="Jaron S. K."/>
        </authorList>
    </citation>
    <scope>NUCLEOTIDE SEQUENCE</scope>
</reference>
<keyword evidence="3" id="KW-1185">Reference proteome</keyword>
<evidence type="ECO:0008006" key="4">
    <source>
        <dbReference type="Google" id="ProtNLM"/>
    </source>
</evidence>
<comment type="caution">
    <text evidence="2">The sequence shown here is derived from an EMBL/GenBank/DDBJ whole genome shotgun (WGS) entry which is preliminary data.</text>
</comment>
<feature type="transmembrane region" description="Helical" evidence="1">
    <location>
        <begin position="7"/>
        <end position="27"/>
    </location>
</feature>
<feature type="transmembrane region" description="Helical" evidence="1">
    <location>
        <begin position="207"/>
        <end position="228"/>
    </location>
</feature>
<feature type="transmembrane region" description="Helical" evidence="1">
    <location>
        <begin position="39"/>
        <end position="56"/>
    </location>
</feature>
<accession>A0A8J2K826</accession>
<gene>
    <name evidence="2" type="ORF">AFUS01_LOCUS18768</name>
</gene>
<feature type="transmembrane region" description="Helical" evidence="1">
    <location>
        <begin position="335"/>
        <end position="356"/>
    </location>
</feature>
<keyword evidence="1" id="KW-1133">Transmembrane helix</keyword>
<dbReference type="EMBL" id="CAJVCH010188901">
    <property type="protein sequence ID" value="CAG7730096.1"/>
    <property type="molecule type" value="Genomic_DNA"/>
</dbReference>
<keyword evidence="1" id="KW-0812">Transmembrane</keyword>
<feature type="transmembrane region" description="Helical" evidence="1">
    <location>
        <begin position="294"/>
        <end position="315"/>
    </location>
</feature>
<feature type="transmembrane region" description="Helical" evidence="1">
    <location>
        <begin position="109"/>
        <end position="131"/>
    </location>
</feature>